<evidence type="ECO:0000313" key="4">
    <source>
        <dbReference type="Proteomes" id="UP000633365"/>
    </source>
</evidence>
<sequence length="244" mass="27071">MKKGIVGLLILMTLAFSALPNVGACSKYTEYDDEKLAQLAGSDLLCYSPKVEEMLPEEYREDILKQVSLFYPNTDLNDIIIQYYGKLSNGALLISHYDSTQSEDFLKAKPKTQYVSSSDSNLTFAYCFDSVDGIIDLYQNHRLTSISEAANTSIFTDKLLFELAKSVKSYLVLTASWNLDNLIDGILGDVDGDMIISISDATMVQKIASGLFEPCRLRYQSADINNDGVVDITDATEIQKICAE</sequence>
<dbReference type="GO" id="GO:0000272">
    <property type="term" value="P:polysaccharide catabolic process"/>
    <property type="evidence" value="ECO:0007669"/>
    <property type="project" value="InterPro"/>
</dbReference>
<dbReference type="PROSITE" id="PS51766">
    <property type="entry name" value="DOCKERIN"/>
    <property type="match status" value="1"/>
</dbReference>
<dbReference type="Pfam" id="PF00404">
    <property type="entry name" value="Dockerin_1"/>
    <property type="match status" value="1"/>
</dbReference>
<dbReference type="Gene3D" id="1.10.1330.10">
    <property type="entry name" value="Dockerin domain"/>
    <property type="match status" value="1"/>
</dbReference>
<accession>A0A934WT38</accession>
<dbReference type="GO" id="GO:0004553">
    <property type="term" value="F:hydrolase activity, hydrolyzing O-glycosyl compounds"/>
    <property type="evidence" value="ECO:0007669"/>
    <property type="project" value="InterPro"/>
</dbReference>
<name>A0A934WT38_9FIRM</name>
<proteinExistence type="predicted"/>
<evidence type="ECO:0000259" key="2">
    <source>
        <dbReference type="PROSITE" id="PS51766"/>
    </source>
</evidence>
<dbReference type="AlphaFoldDB" id="A0A934WT38"/>
<evidence type="ECO:0000313" key="3">
    <source>
        <dbReference type="EMBL" id="MBK6089438.1"/>
    </source>
</evidence>
<keyword evidence="1" id="KW-0732">Signal</keyword>
<keyword evidence="4" id="KW-1185">Reference proteome</keyword>
<dbReference type="RefSeq" id="WP_201428162.1">
    <property type="nucleotide sequence ID" value="NZ_JAEQMG010000136.1"/>
</dbReference>
<reference evidence="3" key="1">
    <citation type="submission" date="2021-01" db="EMBL/GenBank/DDBJ databases">
        <title>Genome public.</title>
        <authorList>
            <person name="Liu C."/>
            <person name="Sun Q."/>
        </authorList>
    </citation>
    <scope>NUCLEOTIDE SEQUENCE</scope>
    <source>
        <strain evidence="3">M6</strain>
    </source>
</reference>
<dbReference type="InterPro" id="IPR016134">
    <property type="entry name" value="Dockerin_dom"/>
</dbReference>
<feature type="chain" id="PRO_5038744319" evidence="1">
    <location>
        <begin position="24"/>
        <end position="244"/>
    </location>
</feature>
<comment type="caution">
    <text evidence="3">The sequence shown here is derived from an EMBL/GenBank/DDBJ whole genome shotgun (WGS) entry which is preliminary data.</text>
</comment>
<dbReference type="CDD" id="cd14256">
    <property type="entry name" value="Dockerin_I"/>
    <property type="match status" value="1"/>
</dbReference>
<gene>
    <name evidence="3" type="ORF">JKK62_12435</name>
</gene>
<protein>
    <submittedName>
        <fullName evidence="3">Dockerin type I repeat-containing protein</fullName>
    </submittedName>
</protein>
<feature type="signal peptide" evidence="1">
    <location>
        <begin position="1"/>
        <end position="23"/>
    </location>
</feature>
<dbReference type="SUPFAM" id="SSF63446">
    <property type="entry name" value="Type I dockerin domain"/>
    <property type="match status" value="1"/>
</dbReference>
<dbReference type="EMBL" id="JAEQMG010000136">
    <property type="protein sequence ID" value="MBK6089438.1"/>
    <property type="molecule type" value="Genomic_DNA"/>
</dbReference>
<dbReference type="Proteomes" id="UP000633365">
    <property type="component" value="Unassembled WGS sequence"/>
</dbReference>
<organism evidence="3 4">
    <name type="scientific">Ruminococcus difficilis</name>
    <dbReference type="NCBI Taxonomy" id="2763069"/>
    <lineage>
        <taxon>Bacteria</taxon>
        <taxon>Bacillati</taxon>
        <taxon>Bacillota</taxon>
        <taxon>Clostridia</taxon>
        <taxon>Eubacteriales</taxon>
        <taxon>Oscillospiraceae</taxon>
        <taxon>Ruminococcus</taxon>
    </lineage>
</organism>
<dbReference type="InterPro" id="IPR036439">
    <property type="entry name" value="Dockerin_dom_sf"/>
</dbReference>
<dbReference type="InterPro" id="IPR002105">
    <property type="entry name" value="Dockerin_1_rpt"/>
</dbReference>
<evidence type="ECO:0000256" key="1">
    <source>
        <dbReference type="SAM" id="SignalP"/>
    </source>
</evidence>
<feature type="domain" description="Dockerin" evidence="2">
    <location>
        <begin position="183"/>
        <end position="244"/>
    </location>
</feature>